<comment type="pathway">
    <text evidence="9">Protein modification; lipoprotein biosynthesis (N-acyl transfer).</text>
</comment>
<evidence type="ECO:0000256" key="4">
    <source>
        <dbReference type="ARBA" id="ARBA00022679"/>
    </source>
</evidence>
<dbReference type="SUPFAM" id="SSF56317">
    <property type="entry name" value="Carbon-nitrogen hydrolase"/>
    <property type="match status" value="1"/>
</dbReference>
<dbReference type="NCBIfam" id="TIGR00546">
    <property type="entry name" value="lnt"/>
    <property type="match status" value="1"/>
</dbReference>
<dbReference type="RefSeq" id="WP_242283664.1">
    <property type="nucleotide sequence ID" value="NZ_JAKKSL010000001.1"/>
</dbReference>
<dbReference type="Pfam" id="PF20154">
    <property type="entry name" value="LNT_N"/>
    <property type="match status" value="1"/>
</dbReference>
<keyword evidence="4 9" id="KW-0808">Transferase</keyword>
<protein>
    <recommendedName>
        <fullName evidence="9">Apolipoprotein N-acyltransferase</fullName>
        <shortName evidence="9">ALP N-acyltransferase</shortName>
        <ecNumber evidence="9">2.3.1.269</ecNumber>
    </recommendedName>
</protein>
<evidence type="ECO:0000256" key="2">
    <source>
        <dbReference type="ARBA" id="ARBA00010065"/>
    </source>
</evidence>
<dbReference type="InterPro" id="IPR003010">
    <property type="entry name" value="C-N_Hydrolase"/>
</dbReference>
<organism evidence="11 12">
    <name type="scientific">Colwellia maritima</name>
    <dbReference type="NCBI Taxonomy" id="2912588"/>
    <lineage>
        <taxon>Bacteria</taxon>
        <taxon>Pseudomonadati</taxon>
        <taxon>Pseudomonadota</taxon>
        <taxon>Gammaproteobacteria</taxon>
        <taxon>Alteromonadales</taxon>
        <taxon>Colwelliaceae</taxon>
        <taxon>Colwellia</taxon>
    </lineage>
</organism>
<dbReference type="CDD" id="cd07571">
    <property type="entry name" value="ALP_N-acyl_transferase"/>
    <property type="match status" value="1"/>
</dbReference>
<comment type="catalytic activity">
    <reaction evidence="9">
        <text>N-terminal S-1,2-diacyl-sn-glyceryl-L-cysteinyl-[lipoprotein] + a glycerophospholipid = N-acyl-S-1,2-diacyl-sn-glyceryl-L-cysteinyl-[lipoprotein] + a 2-acyl-sn-glycero-3-phospholipid + H(+)</text>
        <dbReference type="Rhea" id="RHEA:48228"/>
        <dbReference type="Rhea" id="RHEA-COMP:14681"/>
        <dbReference type="Rhea" id="RHEA-COMP:14684"/>
        <dbReference type="ChEBI" id="CHEBI:15378"/>
        <dbReference type="ChEBI" id="CHEBI:136912"/>
        <dbReference type="ChEBI" id="CHEBI:140656"/>
        <dbReference type="ChEBI" id="CHEBI:140657"/>
        <dbReference type="ChEBI" id="CHEBI:140660"/>
        <dbReference type="EC" id="2.3.1.269"/>
    </reaction>
</comment>
<evidence type="ECO:0000313" key="12">
    <source>
        <dbReference type="Proteomes" id="UP001139646"/>
    </source>
</evidence>
<feature type="transmembrane region" description="Helical" evidence="9">
    <location>
        <begin position="505"/>
        <end position="521"/>
    </location>
</feature>
<dbReference type="Proteomes" id="UP001139646">
    <property type="component" value="Unassembled WGS sequence"/>
</dbReference>
<dbReference type="EC" id="2.3.1.269" evidence="9"/>
<comment type="subcellular location">
    <subcellularLocation>
        <location evidence="1 9">Cell membrane</location>
        <topology evidence="1 9">Multi-pass membrane protein</topology>
    </subcellularLocation>
</comment>
<evidence type="ECO:0000259" key="10">
    <source>
        <dbReference type="PROSITE" id="PS50263"/>
    </source>
</evidence>
<name>A0ABS9WXK5_9GAMM</name>
<feature type="transmembrane region" description="Helical" evidence="9">
    <location>
        <begin position="201"/>
        <end position="219"/>
    </location>
</feature>
<reference evidence="11" key="1">
    <citation type="submission" date="2022-01" db="EMBL/GenBank/DDBJ databases">
        <title>Colwellia maritima, isolated from seawater.</title>
        <authorList>
            <person name="Kristyanto S."/>
            <person name="Jung J."/>
            <person name="Jeon C.O."/>
        </authorList>
    </citation>
    <scope>NUCLEOTIDE SEQUENCE</scope>
    <source>
        <strain evidence="11">MSW7</strain>
    </source>
</reference>
<evidence type="ECO:0000313" key="11">
    <source>
        <dbReference type="EMBL" id="MCI2282725.1"/>
    </source>
</evidence>
<evidence type="ECO:0000256" key="7">
    <source>
        <dbReference type="ARBA" id="ARBA00023136"/>
    </source>
</evidence>
<evidence type="ECO:0000256" key="8">
    <source>
        <dbReference type="ARBA" id="ARBA00023315"/>
    </source>
</evidence>
<dbReference type="HAMAP" id="MF_01148">
    <property type="entry name" value="Lnt"/>
    <property type="match status" value="1"/>
</dbReference>
<dbReference type="InterPro" id="IPR036526">
    <property type="entry name" value="C-N_Hydrolase_sf"/>
</dbReference>
<dbReference type="Pfam" id="PF00795">
    <property type="entry name" value="CN_hydrolase"/>
    <property type="match status" value="1"/>
</dbReference>
<keyword evidence="6 9" id="KW-1133">Transmembrane helix</keyword>
<keyword evidence="12" id="KW-1185">Reference proteome</keyword>
<evidence type="ECO:0000256" key="5">
    <source>
        <dbReference type="ARBA" id="ARBA00022692"/>
    </source>
</evidence>
<keyword evidence="8 9" id="KW-0012">Acyltransferase</keyword>
<evidence type="ECO:0000256" key="9">
    <source>
        <dbReference type="HAMAP-Rule" id="MF_01148"/>
    </source>
</evidence>
<proteinExistence type="inferred from homology"/>
<accession>A0ABS9WXK5</accession>
<comment type="caution">
    <text evidence="11">The sequence shown here is derived from an EMBL/GenBank/DDBJ whole genome shotgun (WGS) entry which is preliminary data.</text>
</comment>
<comment type="function">
    <text evidence="9">Catalyzes the phospholipid dependent N-acylation of the N-terminal cysteine of apolipoprotein, the last step in lipoprotein maturation.</text>
</comment>
<gene>
    <name evidence="9 11" type="primary">lnt</name>
    <name evidence="11" type="ORF">L3081_04015</name>
</gene>
<dbReference type="Gene3D" id="3.60.110.10">
    <property type="entry name" value="Carbon-nitrogen hydrolase"/>
    <property type="match status" value="1"/>
</dbReference>
<keyword evidence="3 9" id="KW-1003">Cell membrane</keyword>
<comment type="similarity">
    <text evidence="2 9">Belongs to the CN hydrolase family. Apolipoprotein N-acyltransferase subfamily.</text>
</comment>
<feature type="transmembrane region" description="Helical" evidence="9">
    <location>
        <begin position="39"/>
        <end position="55"/>
    </location>
</feature>
<dbReference type="InterPro" id="IPR004563">
    <property type="entry name" value="Apolipo_AcylTrfase"/>
</dbReference>
<feature type="transmembrane region" description="Helical" evidence="9">
    <location>
        <begin position="94"/>
        <end position="117"/>
    </location>
</feature>
<feature type="transmembrane region" description="Helical" evidence="9">
    <location>
        <begin position="62"/>
        <end position="82"/>
    </location>
</feature>
<dbReference type="EMBL" id="JAKKSL010000001">
    <property type="protein sequence ID" value="MCI2282725.1"/>
    <property type="molecule type" value="Genomic_DNA"/>
</dbReference>
<dbReference type="PANTHER" id="PTHR38686:SF1">
    <property type="entry name" value="APOLIPOPROTEIN N-ACYLTRANSFERASE"/>
    <property type="match status" value="1"/>
</dbReference>
<evidence type="ECO:0000256" key="1">
    <source>
        <dbReference type="ARBA" id="ARBA00004651"/>
    </source>
</evidence>
<dbReference type="PANTHER" id="PTHR38686">
    <property type="entry name" value="APOLIPOPROTEIN N-ACYLTRANSFERASE"/>
    <property type="match status" value="1"/>
</dbReference>
<evidence type="ECO:0000256" key="3">
    <source>
        <dbReference type="ARBA" id="ARBA00022475"/>
    </source>
</evidence>
<feature type="domain" description="CN hydrolase" evidence="10">
    <location>
        <begin position="235"/>
        <end position="494"/>
    </location>
</feature>
<feature type="transmembrane region" description="Helical" evidence="9">
    <location>
        <begin position="124"/>
        <end position="148"/>
    </location>
</feature>
<dbReference type="InterPro" id="IPR045378">
    <property type="entry name" value="LNT_N"/>
</dbReference>
<keyword evidence="5 9" id="KW-0812">Transmembrane</keyword>
<dbReference type="PROSITE" id="PS50263">
    <property type="entry name" value="CN_HYDROLASE"/>
    <property type="match status" value="1"/>
</dbReference>
<sequence length="528" mass="59541">MLTRTQAEPSENKKKQCFDLVMAFTTVALFYFAFPSGGLGDLAWLTLVPVVIALNNSSGRNAFFLGLLAATLGWMCSIWWAINGISEITSTQANLVIPFVFIFCFLSALPYAIACWFHVRLKSGYSVVGALSSAVIFTVLVNYIPHILPGNLAHALYKRPLFIQLADVGGVPLVFYIIHCINFLLANAITLVKTNRRQSQGCLLLAITLFFANIAYGDYRLSQSQVFDGKAGKTLHIAMLQPNIDIKNRTRNDWKTQQTLLTPVLDTLEQNQNVDLVVFPEVPVPISYQYYPEDKLYFEKHLPSKTLLMTTIKPANNHFESDINENGSYFNTMELIAHKRVTQEYSKQVLLPFGEYIPFQKSMPWLKDLFPYAPNYKPGNQSTLLTIKNNDNVIHVIPLICYEAVFTEIVGNGVKKGGEILINSSNDDWFAHIAGKNTHYALALFRTIEFRKYLVRTTNTGVSGIITPYGRLLDSSKIDDNILGYSINEIEIQPITSFYSQYPNLIKYLFMSLALVIVLFGRKSNVRN</sequence>
<keyword evidence="7 9" id="KW-0472">Membrane</keyword>
<evidence type="ECO:0000256" key="6">
    <source>
        <dbReference type="ARBA" id="ARBA00022989"/>
    </source>
</evidence>
<feature type="transmembrane region" description="Helical" evidence="9">
    <location>
        <begin position="168"/>
        <end position="189"/>
    </location>
</feature>